<gene>
    <name evidence="1" type="ORF">GCM10010104_21940</name>
</gene>
<organism evidence="1 2">
    <name type="scientific">Streptomyces indiaensis</name>
    <dbReference type="NCBI Taxonomy" id="284033"/>
    <lineage>
        <taxon>Bacteria</taxon>
        <taxon>Bacillati</taxon>
        <taxon>Actinomycetota</taxon>
        <taxon>Actinomycetes</taxon>
        <taxon>Kitasatosporales</taxon>
        <taxon>Streptomycetaceae</taxon>
        <taxon>Streptomyces</taxon>
    </lineage>
</organism>
<evidence type="ECO:0000313" key="1">
    <source>
        <dbReference type="EMBL" id="GAA2228752.1"/>
    </source>
</evidence>
<protein>
    <submittedName>
        <fullName evidence="1">Uncharacterized protein</fullName>
    </submittedName>
</protein>
<comment type="caution">
    <text evidence="1">The sequence shown here is derived from an EMBL/GenBank/DDBJ whole genome shotgun (WGS) entry which is preliminary data.</text>
</comment>
<keyword evidence="2" id="KW-1185">Reference proteome</keyword>
<accession>A0ABN3DE80</accession>
<dbReference type="Proteomes" id="UP001501474">
    <property type="component" value="Unassembled WGS sequence"/>
</dbReference>
<proteinExistence type="predicted"/>
<evidence type="ECO:0000313" key="2">
    <source>
        <dbReference type="Proteomes" id="UP001501474"/>
    </source>
</evidence>
<name>A0ABN3DE80_9ACTN</name>
<reference evidence="1 2" key="1">
    <citation type="journal article" date="2019" name="Int. J. Syst. Evol. Microbiol.">
        <title>The Global Catalogue of Microorganisms (GCM) 10K type strain sequencing project: providing services to taxonomists for standard genome sequencing and annotation.</title>
        <authorList>
            <consortium name="The Broad Institute Genomics Platform"/>
            <consortium name="The Broad Institute Genome Sequencing Center for Infectious Disease"/>
            <person name="Wu L."/>
            <person name="Ma J."/>
        </authorList>
    </citation>
    <scope>NUCLEOTIDE SEQUENCE [LARGE SCALE GENOMIC DNA]</scope>
    <source>
        <strain evidence="1 2">JCM 3053</strain>
    </source>
</reference>
<sequence>MSTRLHVGGPVQGQTPADALGEAQRLAQGRLRLLQPAPPAVADPHVGVGQGEVAATPAGRLVGAQCFVVEGFGAVEAVGEAVRVGQHQQQLYAPLGVGPAEPRGEPAVDEGAVAQFHDLLGVLTVHQGVEAAQDEQGAFGVVPAGAGAREVGEPLGAAG</sequence>
<dbReference type="EMBL" id="BAAART010000050">
    <property type="protein sequence ID" value="GAA2228752.1"/>
    <property type="molecule type" value="Genomic_DNA"/>
</dbReference>